<evidence type="ECO:0000256" key="2">
    <source>
        <dbReference type="SAM" id="SignalP"/>
    </source>
</evidence>
<feature type="chain" id="PRO_5040855372" evidence="2">
    <location>
        <begin position="25"/>
        <end position="243"/>
    </location>
</feature>
<name>A0A9X3UGM9_9HYPH</name>
<feature type="compositionally biased region" description="Basic and acidic residues" evidence="1">
    <location>
        <begin position="151"/>
        <end position="164"/>
    </location>
</feature>
<accession>A0A9X3UGM9</accession>
<keyword evidence="2" id="KW-0732">Signal</keyword>
<dbReference type="Pfam" id="PF08239">
    <property type="entry name" value="SH3_3"/>
    <property type="match status" value="1"/>
</dbReference>
<evidence type="ECO:0000313" key="4">
    <source>
        <dbReference type="EMBL" id="MDA5398803.1"/>
    </source>
</evidence>
<organism evidence="4 5">
    <name type="scientific">Hoeflea prorocentri</name>
    <dbReference type="NCBI Taxonomy" id="1922333"/>
    <lineage>
        <taxon>Bacteria</taxon>
        <taxon>Pseudomonadati</taxon>
        <taxon>Pseudomonadota</taxon>
        <taxon>Alphaproteobacteria</taxon>
        <taxon>Hyphomicrobiales</taxon>
        <taxon>Rhizobiaceae</taxon>
        <taxon>Hoeflea</taxon>
    </lineage>
</organism>
<feature type="domain" description="SH3b" evidence="3">
    <location>
        <begin position="24"/>
        <end position="88"/>
    </location>
</feature>
<dbReference type="Gene3D" id="2.30.30.40">
    <property type="entry name" value="SH3 Domains"/>
    <property type="match status" value="1"/>
</dbReference>
<dbReference type="RefSeq" id="WP_267990207.1">
    <property type="nucleotide sequence ID" value="NZ_JAPJZI010000001.1"/>
</dbReference>
<dbReference type="AlphaFoldDB" id="A0A9X3UGM9"/>
<dbReference type="Proteomes" id="UP001151234">
    <property type="component" value="Unassembled WGS sequence"/>
</dbReference>
<proteinExistence type="predicted"/>
<sequence>MLKRLLTGLVALVGASAFAGAVQAATPSYTTANVNLRAGPGTVYPVLLTVPNGTAITTHGCLDGYNWCDVSWGTERGWMSASYIHITYQGQRRILTPALAPILGISVVVYDRRYWDRYYYGRPWYRNWDRYYRPPPQVAKPPRAVQPILPDRPRAQPPRPDRPRAVQPLPRANPPRAVQPLPRADRPRAVQPLPRATPPRANQPRAAQPLPRANQPRATQPRAGQPKAVQPRMGRASGQRRSG</sequence>
<evidence type="ECO:0000256" key="1">
    <source>
        <dbReference type="SAM" id="MobiDB-lite"/>
    </source>
</evidence>
<dbReference type="SMART" id="SM00287">
    <property type="entry name" value="SH3b"/>
    <property type="match status" value="1"/>
</dbReference>
<dbReference type="PROSITE" id="PS51781">
    <property type="entry name" value="SH3B"/>
    <property type="match status" value="1"/>
</dbReference>
<protein>
    <submittedName>
        <fullName evidence="4">SH3 domain-containing protein</fullName>
    </submittedName>
</protein>
<evidence type="ECO:0000259" key="3">
    <source>
        <dbReference type="PROSITE" id="PS51781"/>
    </source>
</evidence>
<keyword evidence="5" id="KW-1185">Reference proteome</keyword>
<feature type="signal peptide" evidence="2">
    <location>
        <begin position="1"/>
        <end position="24"/>
    </location>
</feature>
<evidence type="ECO:0000313" key="5">
    <source>
        <dbReference type="Proteomes" id="UP001151234"/>
    </source>
</evidence>
<feature type="compositionally biased region" description="Low complexity" evidence="1">
    <location>
        <begin position="198"/>
        <end position="218"/>
    </location>
</feature>
<comment type="caution">
    <text evidence="4">The sequence shown here is derived from an EMBL/GenBank/DDBJ whole genome shotgun (WGS) entry which is preliminary data.</text>
</comment>
<gene>
    <name evidence="4" type="ORF">OQ273_09505</name>
</gene>
<reference evidence="4" key="1">
    <citation type="submission" date="2022-11" db="EMBL/GenBank/DDBJ databases">
        <title>Draft genome sequence of Hoeflea poritis E7-10 and Hoeflea prorocentri PM5-8, separated from scleractinian coral Porites lutea and marine dinoflagellate.</title>
        <authorList>
            <person name="Zhang G."/>
            <person name="Wei Q."/>
            <person name="Cai L."/>
        </authorList>
    </citation>
    <scope>NUCLEOTIDE SEQUENCE</scope>
    <source>
        <strain evidence="4">PM5-8</strain>
    </source>
</reference>
<feature type="region of interest" description="Disordered" evidence="1">
    <location>
        <begin position="137"/>
        <end position="243"/>
    </location>
</feature>
<dbReference type="InterPro" id="IPR003646">
    <property type="entry name" value="SH3-like_bac-type"/>
</dbReference>
<dbReference type="EMBL" id="JAPJZI010000001">
    <property type="protein sequence ID" value="MDA5398803.1"/>
    <property type="molecule type" value="Genomic_DNA"/>
</dbReference>